<feature type="region of interest" description="Disordered" evidence="1">
    <location>
        <begin position="301"/>
        <end position="323"/>
    </location>
</feature>
<dbReference type="EMBL" id="JACVQF010000177">
    <property type="protein sequence ID" value="MBD0419326.1"/>
    <property type="molecule type" value="Genomic_DNA"/>
</dbReference>
<dbReference type="InterPro" id="IPR001646">
    <property type="entry name" value="5peptide_repeat"/>
</dbReference>
<dbReference type="RefSeq" id="WP_188180349.1">
    <property type="nucleotide sequence ID" value="NZ_JACVQF010000177.1"/>
</dbReference>
<comment type="caution">
    <text evidence="2">The sequence shown here is derived from an EMBL/GenBank/DDBJ whole genome shotgun (WGS) entry which is preliminary data.</text>
</comment>
<name>A0A926L0G1_9ACTN</name>
<reference evidence="2" key="1">
    <citation type="submission" date="2020-09" db="EMBL/GenBank/DDBJ databases">
        <title>Streptomyces grisecoloratus sp. nov., isolated from cotton soil.</title>
        <authorList>
            <person name="Xing L."/>
        </authorList>
    </citation>
    <scope>NUCLEOTIDE SEQUENCE</scope>
    <source>
        <strain evidence="2">TRM S81-3</strain>
    </source>
</reference>
<protein>
    <submittedName>
        <fullName evidence="2">Pentapeptide repeat-containing protein</fullName>
    </submittedName>
</protein>
<gene>
    <name evidence="2" type="ORF">H0H10_09150</name>
</gene>
<dbReference type="Gene3D" id="2.160.20.80">
    <property type="entry name" value="E3 ubiquitin-protein ligase SopA"/>
    <property type="match status" value="1"/>
</dbReference>
<accession>A0A926L0G1</accession>
<proteinExistence type="predicted"/>
<keyword evidence="3" id="KW-1185">Reference proteome</keyword>
<reference evidence="2" key="2">
    <citation type="submission" date="2020-09" db="EMBL/GenBank/DDBJ databases">
        <authorList>
            <person name="Luo X."/>
        </authorList>
    </citation>
    <scope>NUCLEOTIDE SEQUENCE</scope>
    <source>
        <strain evidence="2">TRM S81-3</strain>
    </source>
</reference>
<feature type="compositionally biased region" description="Low complexity" evidence="1">
    <location>
        <begin position="304"/>
        <end position="317"/>
    </location>
</feature>
<evidence type="ECO:0000313" key="3">
    <source>
        <dbReference type="Proteomes" id="UP000621210"/>
    </source>
</evidence>
<evidence type="ECO:0000313" key="2">
    <source>
        <dbReference type="EMBL" id="MBD0419326.1"/>
    </source>
</evidence>
<dbReference type="AlphaFoldDB" id="A0A926L0G1"/>
<dbReference type="Proteomes" id="UP000621210">
    <property type="component" value="Unassembled WGS sequence"/>
</dbReference>
<sequence length="323" mass="34474">MSQPSPGPSLASRSWPRCGEDASPENPIGCPGIHVPGHTRCLAYLGDPERDAYLAGLTPGSDIDHRGTPFTGTLLGALLTRLRDPATGHPHLGDARFTSATFNGDAGFESAVFENGARFESATFKGDARFESATFESDARFESATFDRAVSVGPSVCAGRVRLSGAVFGGPVTLLFATRRLECRRTRWSSTAEVRLRYATVDFAHAVFEYPLTIAAEPDPFMVANGRQVAEDLVASAPGPEVRLASLRGVDAAHLVLSDVDLLECLFVGTVHLDQLRLEGVCTFDTVPPIVHWRSCSTFTRAFSSQPSPSSRGGPEPHLGTSG</sequence>
<feature type="region of interest" description="Disordered" evidence="1">
    <location>
        <begin position="1"/>
        <end position="23"/>
    </location>
</feature>
<organism evidence="2 3">
    <name type="scientific">Streptomyces griseicoloratus</name>
    <dbReference type="NCBI Taxonomy" id="2752516"/>
    <lineage>
        <taxon>Bacteria</taxon>
        <taxon>Bacillati</taxon>
        <taxon>Actinomycetota</taxon>
        <taxon>Actinomycetes</taxon>
        <taxon>Kitasatosporales</taxon>
        <taxon>Streptomycetaceae</taxon>
        <taxon>Streptomyces</taxon>
    </lineage>
</organism>
<evidence type="ECO:0000256" key="1">
    <source>
        <dbReference type="SAM" id="MobiDB-lite"/>
    </source>
</evidence>
<dbReference type="Pfam" id="PF13576">
    <property type="entry name" value="Pentapeptide_3"/>
    <property type="match status" value="1"/>
</dbReference>